<dbReference type="PROSITE" id="PS51257">
    <property type="entry name" value="PROKAR_LIPOPROTEIN"/>
    <property type="match status" value="1"/>
</dbReference>
<keyword evidence="4" id="KW-1185">Reference proteome</keyword>
<organism evidence="3 4">
    <name type="scientific">Sphingobacterium zhuxiongii</name>
    <dbReference type="NCBI Taxonomy" id="2662364"/>
    <lineage>
        <taxon>Bacteria</taxon>
        <taxon>Pseudomonadati</taxon>
        <taxon>Bacteroidota</taxon>
        <taxon>Sphingobacteriia</taxon>
        <taxon>Sphingobacteriales</taxon>
        <taxon>Sphingobacteriaceae</taxon>
        <taxon>Sphingobacterium</taxon>
    </lineage>
</organism>
<gene>
    <name evidence="3" type="ORF">GFH32_10150</name>
</gene>
<keyword evidence="1" id="KW-0732">Signal</keyword>
<proteinExistence type="predicted"/>
<evidence type="ECO:0000256" key="1">
    <source>
        <dbReference type="SAM" id="SignalP"/>
    </source>
</evidence>
<evidence type="ECO:0000313" key="3">
    <source>
        <dbReference type="EMBL" id="QGA26666.1"/>
    </source>
</evidence>
<dbReference type="GO" id="GO:0030246">
    <property type="term" value="F:carbohydrate binding"/>
    <property type="evidence" value="ECO:0007669"/>
    <property type="project" value="InterPro"/>
</dbReference>
<dbReference type="KEGG" id="sphe:GFH32_10150"/>
<feature type="chain" id="PRO_5024979440" evidence="1">
    <location>
        <begin position="20"/>
        <end position="261"/>
    </location>
</feature>
<dbReference type="AlphaFoldDB" id="A0A5Q0QB30"/>
<reference evidence="3 4" key="1">
    <citation type="submission" date="2019-10" db="EMBL/GenBank/DDBJ databases">
        <authorList>
            <person name="Dong K."/>
        </authorList>
    </citation>
    <scope>NUCLEOTIDE SEQUENCE [LARGE SCALE GENOMIC DNA]</scope>
    <source>
        <strain evidence="4">dk4302</strain>
    </source>
</reference>
<feature type="signal peptide" evidence="1">
    <location>
        <begin position="1"/>
        <end position="19"/>
    </location>
</feature>
<dbReference type="InterPro" id="IPR025491">
    <property type="entry name" value="DUF4382"/>
</dbReference>
<evidence type="ECO:0000259" key="2">
    <source>
        <dbReference type="Pfam" id="PF14321"/>
    </source>
</evidence>
<dbReference type="SUPFAM" id="SSF49452">
    <property type="entry name" value="Starch-binding domain-like"/>
    <property type="match status" value="1"/>
</dbReference>
<dbReference type="EMBL" id="CP045652">
    <property type="protein sequence ID" value="QGA26666.1"/>
    <property type="molecule type" value="Genomic_DNA"/>
</dbReference>
<sequence>MTMKNTLFFSLALATLVLGSCSTDDGIPTGRTPLTIKMTDAPANYDAIYLNIDEIEIRTVSGSEVIDVDAEPFDILQYRFGRDTVIAAHDVPSGRIQEIRLKLEDEGNEIVVDGIHYPLTTPSGQSSGVKIKVHDNLEPNVAYTLLLDFDAAKSVHETGNGKWMLKPVLRAIPVATSGAIEGVVAPSSAWPNVYAIAGKDTIGTITNPLGKFYFPGVDQGTYKLLIEPTEPGYDTVSTEVIVTQGKVTNVGTIQLGTILEN</sequence>
<feature type="domain" description="DUF4382" evidence="2">
    <location>
        <begin position="33"/>
        <end position="167"/>
    </location>
</feature>
<protein>
    <submittedName>
        <fullName evidence="3">DUF4382 domain-containing protein</fullName>
    </submittedName>
</protein>
<accession>A0A5Q0QB30</accession>
<evidence type="ECO:0000313" key="4">
    <source>
        <dbReference type="Proteomes" id="UP000326921"/>
    </source>
</evidence>
<dbReference type="InterPro" id="IPR013784">
    <property type="entry name" value="Carb-bd-like_fold"/>
</dbReference>
<name>A0A5Q0QB30_9SPHI</name>
<dbReference type="Pfam" id="PF14321">
    <property type="entry name" value="DUF4382"/>
    <property type="match status" value="1"/>
</dbReference>
<dbReference type="Proteomes" id="UP000326921">
    <property type="component" value="Chromosome"/>
</dbReference>
<dbReference type="Gene3D" id="2.60.40.1120">
    <property type="entry name" value="Carboxypeptidase-like, regulatory domain"/>
    <property type="match status" value="1"/>
</dbReference>